<protein>
    <recommendedName>
        <fullName evidence="1">F-box domain-containing protein</fullName>
    </recommendedName>
</protein>
<dbReference type="InterPro" id="IPR001810">
    <property type="entry name" value="F-box_dom"/>
</dbReference>
<dbReference type="InterPro" id="IPR011990">
    <property type="entry name" value="TPR-like_helical_dom_sf"/>
</dbReference>
<dbReference type="RefSeq" id="XP_066695785.1">
    <property type="nucleotide sequence ID" value="XM_066849089.1"/>
</dbReference>
<sequence length="645" mass="71576">MRRTTSTAAAQETALERGKLAYNAGNLTGAVALLKEAVRGCCPNSTVTDGPCTCRDLLRALQAKDLRAQLVARCKCKAKLDKRCRNQGHMDALNLLTLIAMKKSKGRSATAASLASEMIWRNPRDPSGYLRLGQILRRDQKPAVAFDAYSQGAMLVAEKYPDHPRLEVLRLQADAVEKAMRKVDPILALPLELINMIFTMLDTTEICRCLQVSKAWKAKLESADARDVWLHQSYTLKRTKHGLASKVFHRYIQSYTCGRLRSFAIKDESGFLAKNFGLFSRSCGELQHLTLKGSINLSDSLSTTSIPYRLETLHIGNRVQYSTKSLDKFLTYCSKTLRDLSLLSLPDYPTTNGGFWTPAWPDLPLLETLKLSGKKSTINLPSIADCTPNVRELWLEQISPRVEASDVPESGFWPKAERLYCRAIVRSPADLPSTNTPLFGISERVAELFLDGCELDCFFEDSGLYEGGYDAALANLQSLSLTNCAGAGPEKLKRIIVPALESRSLEVLQLNPYPLPSSPQQPRRAPASSGDDNAYAWLRNKCVKHLTVGGLNLRHGLLDLDAALTAIVAQCGALSSLDVGQEAVQASTLVAFIKKDRGVRALYHNNPELPTYDLQAWVREKDLGEVHRRAYPGSSDELWTRLYDW</sequence>
<organism evidence="2 3">
    <name type="scientific">Apiospora aurea</name>
    <dbReference type="NCBI Taxonomy" id="335848"/>
    <lineage>
        <taxon>Eukaryota</taxon>
        <taxon>Fungi</taxon>
        <taxon>Dikarya</taxon>
        <taxon>Ascomycota</taxon>
        <taxon>Pezizomycotina</taxon>
        <taxon>Sordariomycetes</taxon>
        <taxon>Xylariomycetidae</taxon>
        <taxon>Amphisphaeriales</taxon>
        <taxon>Apiosporaceae</taxon>
        <taxon>Apiospora</taxon>
    </lineage>
</organism>
<dbReference type="SUPFAM" id="SSF48452">
    <property type="entry name" value="TPR-like"/>
    <property type="match status" value="1"/>
</dbReference>
<dbReference type="Gene3D" id="3.80.10.10">
    <property type="entry name" value="Ribonuclease Inhibitor"/>
    <property type="match status" value="1"/>
</dbReference>
<dbReference type="Proteomes" id="UP001391051">
    <property type="component" value="Unassembled WGS sequence"/>
</dbReference>
<keyword evidence="3" id="KW-1185">Reference proteome</keyword>
<dbReference type="Pfam" id="PF00646">
    <property type="entry name" value="F-box"/>
    <property type="match status" value="1"/>
</dbReference>
<name>A0ABR1Q177_9PEZI</name>
<gene>
    <name evidence="2" type="ORF">PG986_012867</name>
</gene>
<dbReference type="InterPro" id="IPR036047">
    <property type="entry name" value="F-box-like_dom_sf"/>
</dbReference>
<dbReference type="Gene3D" id="1.20.1280.50">
    <property type="match status" value="1"/>
</dbReference>
<dbReference type="SUPFAM" id="SSF52047">
    <property type="entry name" value="RNI-like"/>
    <property type="match status" value="1"/>
</dbReference>
<feature type="domain" description="F-box" evidence="1">
    <location>
        <begin position="183"/>
        <end position="232"/>
    </location>
</feature>
<dbReference type="EMBL" id="JAQQWE010000008">
    <property type="protein sequence ID" value="KAK7943754.1"/>
    <property type="molecule type" value="Genomic_DNA"/>
</dbReference>
<dbReference type="PROSITE" id="PS50181">
    <property type="entry name" value="FBOX"/>
    <property type="match status" value="1"/>
</dbReference>
<proteinExistence type="predicted"/>
<accession>A0ABR1Q177</accession>
<reference evidence="2 3" key="1">
    <citation type="submission" date="2023-01" db="EMBL/GenBank/DDBJ databases">
        <title>Analysis of 21 Apiospora genomes using comparative genomics revels a genus with tremendous synthesis potential of carbohydrate active enzymes and secondary metabolites.</title>
        <authorList>
            <person name="Sorensen T."/>
        </authorList>
    </citation>
    <scope>NUCLEOTIDE SEQUENCE [LARGE SCALE GENOMIC DNA]</scope>
    <source>
        <strain evidence="2 3">CBS 24483</strain>
    </source>
</reference>
<comment type="caution">
    <text evidence="2">The sequence shown here is derived from an EMBL/GenBank/DDBJ whole genome shotgun (WGS) entry which is preliminary data.</text>
</comment>
<evidence type="ECO:0000259" key="1">
    <source>
        <dbReference type="PROSITE" id="PS50181"/>
    </source>
</evidence>
<dbReference type="GeneID" id="92082151"/>
<dbReference type="SUPFAM" id="SSF81383">
    <property type="entry name" value="F-box domain"/>
    <property type="match status" value="1"/>
</dbReference>
<dbReference type="Gene3D" id="1.25.40.10">
    <property type="entry name" value="Tetratricopeptide repeat domain"/>
    <property type="match status" value="1"/>
</dbReference>
<evidence type="ECO:0000313" key="3">
    <source>
        <dbReference type="Proteomes" id="UP001391051"/>
    </source>
</evidence>
<dbReference type="InterPro" id="IPR032675">
    <property type="entry name" value="LRR_dom_sf"/>
</dbReference>
<evidence type="ECO:0000313" key="2">
    <source>
        <dbReference type="EMBL" id="KAK7943754.1"/>
    </source>
</evidence>